<dbReference type="Proteomes" id="UP001252875">
    <property type="component" value="Unassembled WGS sequence"/>
</dbReference>
<name>A0ABU3F2G9_9ENTE</name>
<sequence>MNNSQLSAQRSTSAERQLVLFLVKLAKEKYMITDNFYLNNNLSYFLFNTAEMIPMTTAYSISSIEIMEYLFKSEIDFAKEAVQYIEEHLQHSLRKSDYLVLAESVIAANYQLNINEHEQERYLQLIHYLITQIAFYVNLPRTLLLSGTPRLMRHIKFLALRILKEKHDSVESNNDLYFYVMKNYSKEFYAANQIRVFITENFDFDLSNDEISYLTMHFRELKRRSDEYQLTDRTKCHLE</sequence>
<dbReference type="InterPro" id="IPR036634">
    <property type="entry name" value="PRD_sf"/>
</dbReference>
<evidence type="ECO:0000313" key="3">
    <source>
        <dbReference type="EMBL" id="MDT2601328.1"/>
    </source>
</evidence>
<gene>
    <name evidence="3" type="ORF">P7D85_16185</name>
</gene>
<protein>
    <submittedName>
        <fullName evidence="3">PRD domain-containing protein</fullName>
    </submittedName>
</protein>
<keyword evidence="1" id="KW-0677">Repeat</keyword>
<dbReference type="PROSITE" id="PS51372">
    <property type="entry name" value="PRD_2"/>
    <property type="match status" value="1"/>
</dbReference>
<feature type="domain" description="PRD" evidence="2">
    <location>
        <begin position="117"/>
        <end position="228"/>
    </location>
</feature>
<keyword evidence="4" id="KW-1185">Reference proteome</keyword>
<evidence type="ECO:0000313" key="4">
    <source>
        <dbReference type="Proteomes" id="UP001252875"/>
    </source>
</evidence>
<dbReference type="Gene3D" id="1.10.1790.10">
    <property type="entry name" value="PRD domain"/>
    <property type="match status" value="1"/>
</dbReference>
<organism evidence="3 4">
    <name type="scientific">Enterococcus hulanensis</name>
    <dbReference type="NCBI Taxonomy" id="2559929"/>
    <lineage>
        <taxon>Bacteria</taxon>
        <taxon>Bacillati</taxon>
        <taxon>Bacillota</taxon>
        <taxon>Bacilli</taxon>
        <taxon>Lactobacillales</taxon>
        <taxon>Enterococcaceae</taxon>
        <taxon>Enterococcus</taxon>
    </lineage>
</organism>
<dbReference type="PANTHER" id="PTHR30185:SF15">
    <property type="entry name" value="CRYPTIC BETA-GLUCOSIDE BGL OPERON ANTITERMINATOR"/>
    <property type="match status" value="1"/>
</dbReference>
<dbReference type="SUPFAM" id="SSF63520">
    <property type="entry name" value="PTS-regulatory domain, PRD"/>
    <property type="match status" value="1"/>
</dbReference>
<reference evidence="3 4" key="1">
    <citation type="submission" date="2023-03" db="EMBL/GenBank/DDBJ databases">
        <authorList>
            <person name="Shen W."/>
            <person name="Cai J."/>
        </authorList>
    </citation>
    <scope>NUCLEOTIDE SEQUENCE [LARGE SCALE GENOMIC DNA]</scope>
    <source>
        <strain evidence="3 4">D6-4</strain>
    </source>
</reference>
<evidence type="ECO:0000256" key="1">
    <source>
        <dbReference type="ARBA" id="ARBA00022737"/>
    </source>
</evidence>
<accession>A0ABU3F2G9</accession>
<dbReference type="InterPro" id="IPR011608">
    <property type="entry name" value="PRD"/>
</dbReference>
<dbReference type="PANTHER" id="PTHR30185">
    <property type="entry name" value="CRYPTIC BETA-GLUCOSIDE BGL OPERON ANTITERMINATOR"/>
    <property type="match status" value="1"/>
</dbReference>
<dbReference type="InterPro" id="IPR050661">
    <property type="entry name" value="BglG_antiterminators"/>
</dbReference>
<evidence type="ECO:0000259" key="2">
    <source>
        <dbReference type="PROSITE" id="PS51372"/>
    </source>
</evidence>
<proteinExistence type="predicted"/>
<dbReference type="Pfam" id="PF00874">
    <property type="entry name" value="PRD"/>
    <property type="match status" value="1"/>
</dbReference>
<dbReference type="RefSeq" id="WP_311823114.1">
    <property type="nucleotide sequence ID" value="NZ_JARPYF010000009.1"/>
</dbReference>
<comment type="caution">
    <text evidence="3">The sequence shown here is derived from an EMBL/GenBank/DDBJ whole genome shotgun (WGS) entry which is preliminary data.</text>
</comment>
<dbReference type="EMBL" id="JARPYI010000010">
    <property type="protein sequence ID" value="MDT2601328.1"/>
    <property type="molecule type" value="Genomic_DNA"/>
</dbReference>